<evidence type="ECO:0000313" key="2">
    <source>
        <dbReference type="Proteomes" id="UP000037755"/>
    </source>
</evidence>
<accession>A0A0M8MKJ2</accession>
<gene>
    <name evidence="1" type="ORF">AM493_16295</name>
</gene>
<reference evidence="1 2" key="1">
    <citation type="submission" date="2015-08" db="EMBL/GenBank/DDBJ databases">
        <title>Whole genome sequence of Flavobacterium akiainvivens IK-1T, from decaying Wikstroemia oahuensis, an endemic Hawaiian shrub.</title>
        <authorList>
            <person name="Wan X."/>
            <person name="Hou S."/>
            <person name="Saito J."/>
            <person name="Donachie S."/>
        </authorList>
    </citation>
    <scope>NUCLEOTIDE SEQUENCE [LARGE SCALE GENOMIC DNA]</scope>
    <source>
        <strain evidence="1 2">IK-1</strain>
    </source>
</reference>
<protein>
    <submittedName>
        <fullName evidence="1">Uncharacterized protein</fullName>
    </submittedName>
</protein>
<dbReference type="AlphaFoldDB" id="A0A0M8MKJ2"/>
<proteinExistence type="predicted"/>
<keyword evidence="2" id="KW-1185">Reference proteome</keyword>
<sequence length="128" mass="14388">MSSVLKTLLFITVAANFSGCRDNHHERTIAKQPVGNDTVIIKQTGGDYLAGGTLVFRQTKDSLHKVYMDSYAYDEAHILGLNSKQDSLKIKFVVSQNSPLPQDTLKIGRVDTLSIPWTTYIESWKRDE</sequence>
<dbReference type="PATRIC" id="fig|1202724.3.peg.3384"/>
<name>A0A0M8MKJ2_9FLAO</name>
<organism evidence="1 2">
    <name type="scientific">Flavobacterium akiainvivens</name>
    <dbReference type="NCBI Taxonomy" id="1202724"/>
    <lineage>
        <taxon>Bacteria</taxon>
        <taxon>Pseudomonadati</taxon>
        <taxon>Bacteroidota</taxon>
        <taxon>Flavobacteriia</taxon>
        <taxon>Flavobacteriales</taxon>
        <taxon>Flavobacteriaceae</taxon>
        <taxon>Flavobacterium</taxon>
    </lineage>
</organism>
<comment type="caution">
    <text evidence="1">The sequence shown here is derived from an EMBL/GenBank/DDBJ whole genome shotgun (WGS) entry which is preliminary data.</text>
</comment>
<dbReference type="EMBL" id="LIYD01000005">
    <property type="protein sequence ID" value="KOS07428.1"/>
    <property type="molecule type" value="Genomic_DNA"/>
</dbReference>
<dbReference type="Proteomes" id="UP000037755">
    <property type="component" value="Unassembled WGS sequence"/>
</dbReference>
<dbReference type="RefSeq" id="WP_054409087.1">
    <property type="nucleotide sequence ID" value="NZ_FOYA01000005.1"/>
</dbReference>
<evidence type="ECO:0000313" key="1">
    <source>
        <dbReference type="EMBL" id="KOS07428.1"/>
    </source>
</evidence>